<dbReference type="PANTHER" id="PTHR11117">
    <property type="entry name" value="SUCCINYL-COA LIGASE SUBUNIT ALPHA"/>
    <property type="match status" value="1"/>
</dbReference>
<evidence type="ECO:0000313" key="4">
    <source>
        <dbReference type="Proteomes" id="UP000198853"/>
    </source>
</evidence>
<feature type="domain" description="ATP-citrate synthase/succinyl-CoA ligase C-terminal" evidence="1">
    <location>
        <begin position="344"/>
        <end position="498"/>
    </location>
</feature>
<reference evidence="3 4" key="1">
    <citation type="submission" date="2016-10" db="EMBL/GenBank/DDBJ databases">
        <authorList>
            <person name="de Groot N.N."/>
        </authorList>
    </citation>
    <scope>NUCLEOTIDE SEQUENCE [LARGE SCALE GENOMIC DNA]</scope>
    <source>
        <strain evidence="3 4">DSM 21771</strain>
    </source>
</reference>
<dbReference type="Gene3D" id="3.40.50.261">
    <property type="entry name" value="Succinyl-CoA synthetase domains"/>
    <property type="match status" value="2"/>
</dbReference>
<evidence type="ECO:0000259" key="1">
    <source>
        <dbReference type="Pfam" id="PF00549"/>
    </source>
</evidence>
<dbReference type="GO" id="GO:0006099">
    <property type="term" value="P:tricarboxylic acid cycle"/>
    <property type="evidence" value="ECO:0007669"/>
    <property type="project" value="TreeGrafter"/>
</dbReference>
<name>A0A1G8LYC6_9BACI</name>
<dbReference type="InterPro" id="IPR005811">
    <property type="entry name" value="SUCC_ACL_C"/>
</dbReference>
<dbReference type="Proteomes" id="UP000198853">
    <property type="component" value="Unassembled WGS sequence"/>
</dbReference>
<evidence type="ECO:0000259" key="2">
    <source>
        <dbReference type="Pfam" id="PF02629"/>
    </source>
</evidence>
<keyword evidence="4" id="KW-1185">Reference proteome</keyword>
<organism evidence="3 4">
    <name type="scientific">Natribacillus halophilus</name>
    <dbReference type="NCBI Taxonomy" id="549003"/>
    <lineage>
        <taxon>Bacteria</taxon>
        <taxon>Bacillati</taxon>
        <taxon>Bacillota</taxon>
        <taxon>Bacilli</taxon>
        <taxon>Bacillales</taxon>
        <taxon>Bacillaceae</taxon>
        <taxon>Natribacillus</taxon>
    </lineage>
</organism>
<dbReference type="InterPro" id="IPR016102">
    <property type="entry name" value="Succinyl-CoA_synth-like"/>
</dbReference>
<dbReference type="Gene3D" id="3.40.50.720">
    <property type="entry name" value="NAD(P)-binding Rossmann-like Domain"/>
    <property type="match status" value="1"/>
</dbReference>
<sequence>MLYTVIKKNLYKDSVNLMLLTNQLSTRSDLNQISVMMGTPANKDIFNDAGLYTEDLEAASPNDLCIVMDVDNKNVKVEILAEIDDYLKNQVSQSKKNIIPQARTWDTAMKKLPNANLAVISISGEYVSEETEKALDQGLNVFIFSDNVDIEDEVRLKQKARERGLIVMGPDCGTGIFGDIPIAFANVVEQGNIGVVGASGTGIQEITSIISRNGAGLTHAIGTGGRDLSSEVGAITTIESLSLLARDPNTEVLVYVSKPPAPEVRHSVVERFTGLGKPVVAVFMGEKPGKDHDNVQYTGTLEQAAFKAVELAKQTSSDENLNDMTPEIHKVRRQPNQRHLRGYYCGGTLALETAMLLRETYGLEDDGNHSNGVMFYHGGSEIIDLGDDAYTKNRPHPMIDPTLRLEKMREAARDPDTAIVLLDNVIGYGGHDDMGGVFAQAIKEEKRKAENQGRAVVFIASVTGTNADPQGYEEQVEKLVEAGAIVKRSNAAASHLAIKIMQTIETNLTQDKEKTAITTDRTPADELISEKPRIINIGLQNFAVTVHEQNGDVIQFNWSPVAGGNRRLATLLGNLK</sequence>
<proteinExistence type="predicted"/>
<dbReference type="NCBIfam" id="NF004760">
    <property type="entry name" value="PRK06091.1"/>
    <property type="match status" value="1"/>
</dbReference>
<gene>
    <name evidence="3" type="ORF">SAMN04488123_103345</name>
</gene>
<dbReference type="Pfam" id="PF02629">
    <property type="entry name" value="CoA_binding"/>
    <property type="match status" value="1"/>
</dbReference>
<dbReference type="GO" id="GO:0004775">
    <property type="term" value="F:succinate-CoA ligase (ADP-forming) activity"/>
    <property type="evidence" value="ECO:0007669"/>
    <property type="project" value="TreeGrafter"/>
</dbReference>
<protein>
    <submittedName>
        <fullName evidence="3">FdrA protein</fullName>
    </submittedName>
</protein>
<dbReference type="RefSeq" id="WP_218126163.1">
    <property type="nucleotide sequence ID" value="NZ_FNEN01000003.1"/>
</dbReference>
<dbReference type="SUPFAM" id="SSF52210">
    <property type="entry name" value="Succinyl-CoA synthetase domains"/>
    <property type="match status" value="2"/>
</dbReference>
<dbReference type="AlphaFoldDB" id="A0A1G8LYC6"/>
<dbReference type="EMBL" id="FNEN01000003">
    <property type="protein sequence ID" value="SDI60732.1"/>
    <property type="molecule type" value="Genomic_DNA"/>
</dbReference>
<feature type="domain" description="CoA-binding" evidence="2">
    <location>
        <begin position="189"/>
        <end position="284"/>
    </location>
</feature>
<dbReference type="InterPro" id="IPR003781">
    <property type="entry name" value="CoA-bd"/>
</dbReference>
<dbReference type="GO" id="GO:0004776">
    <property type="term" value="F:succinate-CoA ligase (GDP-forming) activity"/>
    <property type="evidence" value="ECO:0007669"/>
    <property type="project" value="TreeGrafter"/>
</dbReference>
<dbReference type="GO" id="GO:0005829">
    <property type="term" value="C:cytosol"/>
    <property type="evidence" value="ECO:0007669"/>
    <property type="project" value="TreeGrafter"/>
</dbReference>
<evidence type="ECO:0000313" key="3">
    <source>
        <dbReference type="EMBL" id="SDI60732.1"/>
    </source>
</evidence>
<dbReference type="PANTHER" id="PTHR11117:SF24">
    <property type="entry name" value="PROTEIN FDRA"/>
    <property type="match status" value="1"/>
</dbReference>
<dbReference type="GO" id="GO:0009361">
    <property type="term" value="C:succinate-CoA ligase complex (ADP-forming)"/>
    <property type="evidence" value="ECO:0007669"/>
    <property type="project" value="TreeGrafter"/>
</dbReference>
<accession>A0A1G8LYC6</accession>
<dbReference type="Pfam" id="PF00549">
    <property type="entry name" value="Ligase_CoA"/>
    <property type="match status" value="1"/>
</dbReference>